<organism evidence="6 7">
    <name type="scientific">Emericella nidulans (strain FGSC A4 / ATCC 38163 / CBS 112.46 / NRRL 194 / M139)</name>
    <name type="common">Aspergillus nidulans</name>
    <dbReference type="NCBI Taxonomy" id="227321"/>
    <lineage>
        <taxon>Eukaryota</taxon>
        <taxon>Fungi</taxon>
        <taxon>Dikarya</taxon>
        <taxon>Ascomycota</taxon>
        <taxon>Pezizomycotina</taxon>
        <taxon>Eurotiomycetes</taxon>
        <taxon>Eurotiomycetidae</taxon>
        <taxon>Eurotiales</taxon>
        <taxon>Aspergillaceae</taxon>
        <taxon>Aspergillus</taxon>
        <taxon>Aspergillus subgen. Nidulantes</taxon>
    </lineage>
</organism>
<accession>Q5BC18</accession>
<evidence type="ECO:0000259" key="4">
    <source>
        <dbReference type="PROSITE" id="PS51388"/>
    </source>
</evidence>
<reference evidence="7" key="1">
    <citation type="journal article" date="2005" name="Nature">
        <title>Sequencing of Aspergillus nidulans and comparative analysis with A. fumigatus and A. oryzae.</title>
        <authorList>
            <person name="Galagan J.E."/>
            <person name="Calvo S.E."/>
            <person name="Cuomo C."/>
            <person name="Ma L.J."/>
            <person name="Wortman J.R."/>
            <person name="Batzoglou S."/>
            <person name="Lee S.I."/>
            <person name="Basturkmen M."/>
            <person name="Spevak C.C."/>
            <person name="Clutterbuck J."/>
            <person name="Kapitonov V."/>
            <person name="Jurka J."/>
            <person name="Scazzocchio C."/>
            <person name="Farman M."/>
            <person name="Butler J."/>
            <person name="Purcell S."/>
            <person name="Harris S."/>
            <person name="Braus G.H."/>
            <person name="Draht O."/>
            <person name="Busch S."/>
            <person name="D'Enfert C."/>
            <person name="Bouchier C."/>
            <person name="Goldman G.H."/>
            <person name="Bell-Pedersen D."/>
            <person name="Griffiths-Jones S."/>
            <person name="Doonan J.H."/>
            <person name="Yu J."/>
            <person name="Vienken K."/>
            <person name="Pain A."/>
            <person name="Freitag M."/>
            <person name="Selker E.U."/>
            <person name="Archer D.B."/>
            <person name="Penalva M.A."/>
            <person name="Oakley B.R."/>
            <person name="Momany M."/>
            <person name="Tanaka T."/>
            <person name="Kumagai T."/>
            <person name="Asai K."/>
            <person name="Machida M."/>
            <person name="Nierman W.C."/>
            <person name="Denning D.W."/>
            <person name="Caddick M."/>
            <person name="Hynes M."/>
            <person name="Paoletti M."/>
            <person name="Fischer R."/>
            <person name="Miller B."/>
            <person name="Dyer P."/>
            <person name="Sachs M.S."/>
            <person name="Osmani S.A."/>
            <person name="Birren B.W."/>
        </authorList>
    </citation>
    <scope>NUCLEOTIDE SEQUENCE [LARGE SCALE GENOMIC DNA]</scope>
    <source>
        <strain evidence="7">FGSC A4 / ATCC 38163 / CBS 112.46 / NRRL 194 / M139</strain>
    </source>
</reference>
<feature type="domain" description="GED" evidence="4">
    <location>
        <begin position="712"/>
        <end position="808"/>
    </location>
</feature>
<evidence type="ECO:0000313" key="6">
    <source>
        <dbReference type="EMBL" id="CBF85810.1"/>
    </source>
</evidence>
<dbReference type="InterPro" id="IPR020850">
    <property type="entry name" value="GED_dom"/>
</dbReference>
<name>Q5BC18_EMENI</name>
<dbReference type="Proteomes" id="UP000000560">
    <property type="component" value="Chromosome VII"/>
</dbReference>
<feature type="region of interest" description="Disordered" evidence="3">
    <location>
        <begin position="1"/>
        <end position="43"/>
    </location>
</feature>
<dbReference type="RefSeq" id="XP_659516.1">
    <property type="nucleotide sequence ID" value="XM_654424.1"/>
</dbReference>
<dbReference type="InterPro" id="IPR022812">
    <property type="entry name" value="Dynamin"/>
</dbReference>
<dbReference type="HOGENOM" id="CLU_008964_4_0_1"/>
<dbReference type="STRING" id="227321.Q5BC18"/>
<dbReference type="Pfam" id="PF02212">
    <property type="entry name" value="GED"/>
    <property type="match status" value="1"/>
</dbReference>
<dbReference type="GO" id="GO:0003924">
    <property type="term" value="F:GTPase activity"/>
    <property type="evidence" value="ECO:0000318"/>
    <property type="project" value="GO_Central"/>
</dbReference>
<dbReference type="EMBL" id="BN001307">
    <property type="protein sequence ID" value="CBF85810.1"/>
    <property type="molecule type" value="Genomic_DNA"/>
</dbReference>
<dbReference type="CDD" id="cd08771">
    <property type="entry name" value="DLP_1"/>
    <property type="match status" value="1"/>
</dbReference>
<dbReference type="GO" id="GO:0008017">
    <property type="term" value="F:microtubule binding"/>
    <property type="evidence" value="ECO:0000318"/>
    <property type="project" value="GO_Central"/>
</dbReference>
<dbReference type="PROSITE" id="PS51718">
    <property type="entry name" value="G_DYNAMIN_2"/>
    <property type="match status" value="1"/>
</dbReference>
<dbReference type="InterPro" id="IPR045063">
    <property type="entry name" value="Dynamin_N"/>
</dbReference>
<dbReference type="Gene3D" id="3.40.50.300">
    <property type="entry name" value="P-loop containing nucleotide triphosphate hydrolases"/>
    <property type="match status" value="1"/>
</dbReference>
<keyword evidence="1" id="KW-0547">Nucleotide-binding</keyword>
<dbReference type="GO" id="GO:0005525">
    <property type="term" value="F:GTP binding"/>
    <property type="evidence" value="ECO:0007669"/>
    <property type="project" value="InterPro"/>
</dbReference>
<keyword evidence="7" id="KW-1185">Reference proteome</keyword>
<dbReference type="PRINTS" id="PR00195">
    <property type="entry name" value="DYNAMIN"/>
</dbReference>
<evidence type="ECO:0000259" key="5">
    <source>
        <dbReference type="PROSITE" id="PS51718"/>
    </source>
</evidence>
<dbReference type="SUPFAM" id="SSF52540">
    <property type="entry name" value="P-loop containing nucleoside triphosphate hydrolases"/>
    <property type="match status" value="1"/>
</dbReference>
<dbReference type="InterPro" id="IPR027417">
    <property type="entry name" value="P-loop_NTPase"/>
</dbReference>
<dbReference type="OMA" id="IMCSMPM"/>
<feature type="compositionally biased region" description="Polar residues" evidence="3">
    <location>
        <begin position="1"/>
        <end position="15"/>
    </location>
</feature>
<reference evidence="7" key="2">
    <citation type="journal article" date="2009" name="Fungal Genet. Biol.">
        <title>The 2008 update of the Aspergillus nidulans genome annotation: a community effort.</title>
        <authorList>
            <person name="Wortman J.R."/>
            <person name="Gilsenan J.M."/>
            <person name="Joardar V."/>
            <person name="Deegan J."/>
            <person name="Clutterbuck J."/>
            <person name="Andersen M.R."/>
            <person name="Archer D."/>
            <person name="Bencina M."/>
            <person name="Braus G."/>
            <person name="Coutinho P."/>
            <person name="von Dohren H."/>
            <person name="Doonan J."/>
            <person name="Driessen A.J."/>
            <person name="Durek P."/>
            <person name="Espeso E."/>
            <person name="Fekete E."/>
            <person name="Flipphi M."/>
            <person name="Estrada C.G."/>
            <person name="Geysens S."/>
            <person name="Goldman G."/>
            <person name="de Groot P.W."/>
            <person name="Hansen K."/>
            <person name="Harris S.D."/>
            <person name="Heinekamp T."/>
            <person name="Helmstaedt K."/>
            <person name="Henrissat B."/>
            <person name="Hofmann G."/>
            <person name="Homan T."/>
            <person name="Horio T."/>
            <person name="Horiuchi H."/>
            <person name="James S."/>
            <person name="Jones M."/>
            <person name="Karaffa L."/>
            <person name="Karanyi Z."/>
            <person name="Kato M."/>
            <person name="Keller N."/>
            <person name="Kelly D.E."/>
            <person name="Kiel J.A."/>
            <person name="Kim J.M."/>
            <person name="van der Klei I.J."/>
            <person name="Klis F.M."/>
            <person name="Kovalchuk A."/>
            <person name="Krasevec N."/>
            <person name="Kubicek C.P."/>
            <person name="Liu B."/>
            <person name="Maccabe A."/>
            <person name="Meyer V."/>
            <person name="Mirabito P."/>
            <person name="Miskei M."/>
            <person name="Mos M."/>
            <person name="Mullins J."/>
            <person name="Nelson D.R."/>
            <person name="Nielsen J."/>
            <person name="Oakley B.R."/>
            <person name="Osmani S.A."/>
            <person name="Pakula T."/>
            <person name="Paszewski A."/>
            <person name="Paulsen I."/>
            <person name="Pilsyk S."/>
            <person name="Pocsi I."/>
            <person name="Punt P.J."/>
            <person name="Ram A.F."/>
            <person name="Ren Q."/>
            <person name="Robellet X."/>
            <person name="Robson G."/>
            <person name="Seiboth B."/>
            <person name="van Solingen P."/>
            <person name="Specht T."/>
            <person name="Sun J."/>
            <person name="Taheri-Talesh N."/>
            <person name="Takeshita N."/>
            <person name="Ussery D."/>
            <person name="vanKuyk P.A."/>
            <person name="Visser H."/>
            <person name="van de Vondervoort P.J."/>
            <person name="de Vries R.P."/>
            <person name="Walton J."/>
            <person name="Xiang X."/>
            <person name="Xiong Y."/>
            <person name="Zeng A.P."/>
            <person name="Brandt B.W."/>
            <person name="Cornell M.J."/>
            <person name="van den Hondel C.A."/>
            <person name="Visser J."/>
            <person name="Oliver S.G."/>
            <person name="Turner G."/>
        </authorList>
    </citation>
    <scope>GENOME REANNOTATION</scope>
    <source>
        <strain evidence="7">FGSC A4 / ATCC 38163 / CBS 112.46 / NRRL 194 / M139</strain>
    </source>
</reference>
<dbReference type="Pfam" id="PF01031">
    <property type="entry name" value="Dynamin_M"/>
    <property type="match status" value="1"/>
</dbReference>
<dbReference type="GO" id="GO:0005874">
    <property type="term" value="C:microtubule"/>
    <property type="evidence" value="ECO:0000318"/>
    <property type="project" value="GO_Central"/>
</dbReference>
<feature type="domain" description="Dynamin-type G" evidence="5">
    <location>
        <begin position="72"/>
        <end position="393"/>
    </location>
</feature>
<dbReference type="PANTHER" id="PTHR11566:SF131">
    <property type="entry name" value="GTPASE, PUTATIVE (AFU_ORTHOLOGUE AFUA_6G07630)-RELATED"/>
    <property type="match status" value="1"/>
</dbReference>
<evidence type="ECO:0000256" key="3">
    <source>
        <dbReference type="SAM" id="MobiDB-lite"/>
    </source>
</evidence>
<dbReference type="GeneID" id="2875508"/>
<dbReference type="GO" id="GO:0005737">
    <property type="term" value="C:cytoplasm"/>
    <property type="evidence" value="ECO:0000318"/>
    <property type="project" value="GO_Central"/>
</dbReference>
<evidence type="ECO:0000256" key="1">
    <source>
        <dbReference type="ARBA" id="ARBA00022741"/>
    </source>
</evidence>
<dbReference type="GO" id="GO:0005886">
    <property type="term" value="C:plasma membrane"/>
    <property type="evidence" value="ECO:0000318"/>
    <property type="project" value="GO_Central"/>
</dbReference>
<dbReference type="InterPro" id="IPR000375">
    <property type="entry name" value="Dynamin_stalk"/>
</dbReference>
<dbReference type="InterPro" id="IPR001401">
    <property type="entry name" value="Dynamin_GTPase"/>
</dbReference>
<dbReference type="InterPro" id="IPR003130">
    <property type="entry name" value="GED"/>
</dbReference>
<dbReference type="InterPro" id="IPR030381">
    <property type="entry name" value="G_DYNAMIN_dom"/>
</dbReference>
<keyword evidence="2" id="KW-0342">GTP-binding</keyword>
<protein>
    <submittedName>
        <fullName evidence="6">Dynamin GTPase, putative (AFU_orthologue AFUA_6G07630)</fullName>
    </submittedName>
</protein>
<dbReference type="FunFam" id="3.40.50.300:FF:001977">
    <property type="entry name" value="Dynamin GTPase, putative"/>
    <property type="match status" value="1"/>
</dbReference>
<dbReference type="OrthoDB" id="5061070at2759"/>
<dbReference type="Pfam" id="PF00350">
    <property type="entry name" value="Dynamin_N"/>
    <property type="match status" value="1"/>
</dbReference>
<dbReference type="SMART" id="SM00053">
    <property type="entry name" value="DYNc"/>
    <property type="match status" value="1"/>
</dbReference>
<dbReference type="PROSITE" id="PS51388">
    <property type="entry name" value="GED"/>
    <property type="match status" value="1"/>
</dbReference>
<proteinExistence type="predicted"/>
<dbReference type="InParanoid" id="Q5BC18"/>
<evidence type="ECO:0000313" key="7">
    <source>
        <dbReference type="Proteomes" id="UP000000560"/>
    </source>
</evidence>
<dbReference type="KEGG" id="ani:ANIA_01912"/>
<evidence type="ECO:0000256" key="2">
    <source>
        <dbReference type="ARBA" id="ARBA00023134"/>
    </source>
</evidence>
<sequence length="829" mass="94402">MPSSSLTIRSLTPVGNTEMDRSIPTAEITSPKQEEASVESISSKSLDNLTQSMTNLVKKIKNLRHLGIEDSHITLPKICVIGDQSTGKSSLIEGMSEIKVPRSSGTCTRCPMEINLSASKRGEPWICRVYLSRKYMYDGSGKMTKPKKNQPLGPWLPMEQEDEHFITITDKSQTAEAIKCAQLAILNPGSTPANYLPSMTGETDPQDCEVKFSPNIIRLDISAHGFPNLSFYDLPGVINQVESDKESYLVKLVENLVKDYISQDNCIILLTIPMTDDVMNSSAARIMNDIRGAKKRALGVLTKPDRVQAGDSYTQWIEILEGVKFRLEHDYYVVRNNPDPSVEHSIARQEEDDFFTSPPWVSELAAYGDRFGTRNLQTALSKLLFQQIQGCLPLIIEEINKRAYRIDEELSRLPAPPSANVPFILCKKLHTFEERIHSQIDGGSREYPLQKIWNNIAEDFKRALAKTRPTVKLLADLDKQKIASTRDEDDSECEVVQYSVKRKLPGDSLGNWSPGARNGMKNPSKYHTAHFEKFSSPAREFTWEAIREINKDSASAGIPQQVNPRAIDYMNKISVAHWRDPMVTFINASHQLVKDKLLHELNGVFVQYTQTGLFRELERIIKNYLRKLHVEHLAHVDELYEIEHCRPFTMAYSQLNQAAEDCQKQLQSKRLAARANHYLDLQGKFPRDDPRRENERKKLGLAELGADDFALEVRMMATTRGYYEVASSRFVDSVCQTVHTKLFMKCRENLVKTIENELGIGDENAVEKCNELMSEDVERQRRREYFERQKEKVMKAQEWLNAENGTTDGEDELMGDYEPAVKTELLDTY</sequence>
<dbReference type="AlphaFoldDB" id="Q5BC18"/>
<dbReference type="PANTHER" id="PTHR11566">
    <property type="entry name" value="DYNAMIN"/>
    <property type="match status" value="1"/>
</dbReference>
<dbReference type="eggNOG" id="KOG0446">
    <property type="taxonomic scope" value="Eukaryota"/>
</dbReference>
<accession>C8VKT2</accession>
<dbReference type="Gene3D" id="1.20.120.1240">
    <property type="entry name" value="Dynamin, middle domain"/>
    <property type="match status" value="1"/>
</dbReference>
<dbReference type="GO" id="GO:0008053">
    <property type="term" value="P:mitochondrial fusion"/>
    <property type="evidence" value="ECO:0000318"/>
    <property type="project" value="GO_Central"/>
</dbReference>
<gene>
    <name evidence="6" type="ORF">ANIA_01912</name>
</gene>